<name>A0A1D1V948_RAMVA</name>
<dbReference type="Proteomes" id="UP000186922">
    <property type="component" value="Unassembled WGS sequence"/>
</dbReference>
<comment type="caution">
    <text evidence="1">The sequence shown here is derived from an EMBL/GenBank/DDBJ whole genome shotgun (WGS) entry which is preliminary data.</text>
</comment>
<gene>
    <name evidence="1" type="primary">RvY_09354-1</name>
    <name evidence="1" type="synonym">RvY_09354.1</name>
    <name evidence="1" type="ORF">RvY_09354</name>
</gene>
<reference evidence="1 2" key="1">
    <citation type="journal article" date="2016" name="Nat. Commun.">
        <title>Extremotolerant tardigrade genome and improved radiotolerance of human cultured cells by tardigrade-unique protein.</title>
        <authorList>
            <person name="Hashimoto T."/>
            <person name="Horikawa D.D."/>
            <person name="Saito Y."/>
            <person name="Kuwahara H."/>
            <person name="Kozuka-Hata H."/>
            <person name="Shin-I T."/>
            <person name="Minakuchi Y."/>
            <person name="Ohishi K."/>
            <person name="Motoyama A."/>
            <person name="Aizu T."/>
            <person name="Enomoto A."/>
            <person name="Kondo K."/>
            <person name="Tanaka S."/>
            <person name="Hara Y."/>
            <person name="Koshikawa S."/>
            <person name="Sagara H."/>
            <person name="Miura T."/>
            <person name="Yokobori S."/>
            <person name="Miyagawa K."/>
            <person name="Suzuki Y."/>
            <person name="Kubo T."/>
            <person name="Oyama M."/>
            <person name="Kohara Y."/>
            <person name="Fujiyama A."/>
            <person name="Arakawa K."/>
            <person name="Katayama T."/>
            <person name="Toyoda A."/>
            <person name="Kunieda T."/>
        </authorList>
    </citation>
    <scope>NUCLEOTIDE SEQUENCE [LARGE SCALE GENOMIC DNA]</scope>
    <source>
        <strain evidence="1 2">YOKOZUNA-1</strain>
    </source>
</reference>
<proteinExistence type="predicted"/>
<evidence type="ECO:0000313" key="1">
    <source>
        <dbReference type="EMBL" id="GAU98174.1"/>
    </source>
</evidence>
<evidence type="ECO:0000313" key="2">
    <source>
        <dbReference type="Proteomes" id="UP000186922"/>
    </source>
</evidence>
<dbReference type="EMBL" id="BDGG01000004">
    <property type="protein sequence ID" value="GAU98174.1"/>
    <property type="molecule type" value="Genomic_DNA"/>
</dbReference>
<accession>A0A1D1V948</accession>
<organism evidence="1 2">
    <name type="scientific">Ramazzottius varieornatus</name>
    <name type="common">Water bear</name>
    <name type="synonym">Tardigrade</name>
    <dbReference type="NCBI Taxonomy" id="947166"/>
    <lineage>
        <taxon>Eukaryota</taxon>
        <taxon>Metazoa</taxon>
        <taxon>Ecdysozoa</taxon>
        <taxon>Tardigrada</taxon>
        <taxon>Eutardigrada</taxon>
        <taxon>Parachela</taxon>
        <taxon>Hypsibioidea</taxon>
        <taxon>Ramazzottiidae</taxon>
        <taxon>Ramazzottius</taxon>
    </lineage>
</organism>
<protein>
    <submittedName>
        <fullName evidence="1">Uncharacterized protein</fullName>
    </submittedName>
</protein>
<sequence length="38" mass="4147">MDAGGICVFTHDCAAEERHSGQFRVGTVKIVFGLQPLR</sequence>
<keyword evidence="2" id="KW-1185">Reference proteome</keyword>
<dbReference type="AlphaFoldDB" id="A0A1D1V948"/>